<dbReference type="Proteomes" id="UP000616779">
    <property type="component" value="Unassembled WGS sequence"/>
</dbReference>
<feature type="domain" description="HTH araC/xylS-type" evidence="4">
    <location>
        <begin position="185"/>
        <end position="283"/>
    </location>
</feature>
<accession>A0ABX1Y0E1</accession>
<sequence length="284" mass="32974">MTKFLDYMISPLPIRVVDLKVDKSKLNIKSLTITEIGHLPGRTLQRNQATFDSWALAYIAGGRGFYKVNGGVQQTVEKGSLFFVFPDATFDYGPEENGNWDEYYIRFEGTRIQEWLQNWLFQTETIKYIGWEEATINKLEMIFLLIESGVPSKVDQAALLLESLIYEWISKSNESHEKATKLHVVQLIHDISNNLYEPIDSEKIAKRNNIAVPTLRRMVSQYTGYPLNEYIHRLKVAETKRLLLNTDMQIKEISEALGYTDECYFSRLFKKYVGMAPKQYRNSN</sequence>
<dbReference type="InterPro" id="IPR037923">
    <property type="entry name" value="HTH-like"/>
</dbReference>
<dbReference type="Pfam" id="PF02311">
    <property type="entry name" value="AraC_binding"/>
    <property type="match status" value="1"/>
</dbReference>
<dbReference type="SUPFAM" id="SSF51215">
    <property type="entry name" value="Regulatory protein AraC"/>
    <property type="match status" value="1"/>
</dbReference>
<keyword evidence="3" id="KW-0804">Transcription</keyword>
<dbReference type="InterPro" id="IPR003313">
    <property type="entry name" value="AraC-bd"/>
</dbReference>
<dbReference type="SMART" id="SM00342">
    <property type="entry name" value="HTH_ARAC"/>
    <property type="match status" value="1"/>
</dbReference>
<dbReference type="InterPro" id="IPR009057">
    <property type="entry name" value="Homeodomain-like_sf"/>
</dbReference>
<reference evidence="5 6" key="1">
    <citation type="submission" date="2019-10" db="EMBL/GenBank/DDBJ databases">
        <title>Description of Paenibacillus terrestris sp. nov.</title>
        <authorList>
            <person name="Carlier A."/>
            <person name="Qi S."/>
        </authorList>
    </citation>
    <scope>NUCLEOTIDE SEQUENCE [LARGE SCALE GENOMIC DNA]</scope>
    <source>
        <strain evidence="5 6">LMG 31458</strain>
    </source>
</reference>
<dbReference type="InterPro" id="IPR018060">
    <property type="entry name" value="HTH_AraC"/>
</dbReference>
<dbReference type="PANTHER" id="PTHR43280:SF34">
    <property type="entry name" value="ARAC-FAMILY TRANSCRIPTIONAL REGULATOR"/>
    <property type="match status" value="1"/>
</dbReference>
<evidence type="ECO:0000313" key="6">
    <source>
        <dbReference type="Proteomes" id="UP000616779"/>
    </source>
</evidence>
<dbReference type="PANTHER" id="PTHR43280">
    <property type="entry name" value="ARAC-FAMILY TRANSCRIPTIONAL REGULATOR"/>
    <property type="match status" value="1"/>
</dbReference>
<dbReference type="PROSITE" id="PS00041">
    <property type="entry name" value="HTH_ARAC_FAMILY_1"/>
    <property type="match status" value="1"/>
</dbReference>
<organism evidence="5 6">
    <name type="scientific">Paenibacillus phytorum</name>
    <dbReference type="NCBI Taxonomy" id="2654977"/>
    <lineage>
        <taxon>Bacteria</taxon>
        <taxon>Bacillati</taxon>
        <taxon>Bacillota</taxon>
        <taxon>Bacilli</taxon>
        <taxon>Bacillales</taxon>
        <taxon>Paenibacillaceae</taxon>
        <taxon>Paenibacillus</taxon>
    </lineage>
</organism>
<dbReference type="Gene3D" id="2.60.120.280">
    <property type="entry name" value="Regulatory protein AraC"/>
    <property type="match status" value="1"/>
</dbReference>
<dbReference type="RefSeq" id="WP_171645161.1">
    <property type="nucleotide sequence ID" value="NZ_WHOA01000135.1"/>
</dbReference>
<dbReference type="Gene3D" id="1.10.10.60">
    <property type="entry name" value="Homeodomain-like"/>
    <property type="match status" value="1"/>
</dbReference>
<keyword evidence="6" id="KW-1185">Reference proteome</keyword>
<dbReference type="PRINTS" id="PR00032">
    <property type="entry name" value="HTHARAC"/>
</dbReference>
<dbReference type="EMBL" id="WHOA01000135">
    <property type="protein sequence ID" value="NOU73746.1"/>
    <property type="molecule type" value="Genomic_DNA"/>
</dbReference>
<keyword evidence="2" id="KW-0238">DNA-binding</keyword>
<evidence type="ECO:0000256" key="3">
    <source>
        <dbReference type="ARBA" id="ARBA00023163"/>
    </source>
</evidence>
<keyword evidence="1" id="KW-0805">Transcription regulation</keyword>
<dbReference type="InterPro" id="IPR018062">
    <property type="entry name" value="HTH_AraC-typ_CS"/>
</dbReference>
<dbReference type="Pfam" id="PF12833">
    <property type="entry name" value="HTH_18"/>
    <property type="match status" value="1"/>
</dbReference>
<protein>
    <submittedName>
        <fullName evidence="5">Helix-turn-helix domain-containing protein</fullName>
    </submittedName>
</protein>
<dbReference type="SUPFAM" id="SSF46689">
    <property type="entry name" value="Homeodomain-like"/>
    <property type="match status" value="1"/>
</dbReference>
<evidence type="ECO:0000256" key="1">
    <source>
        <dbReference type="ARBA" id="ARBA00023015"/>
    </source>
</evidence>
<name>A0ABX1Y0E1_9BACL</name>
<evidence type="ECO:0000313" key="5">
    <source>
        <dbReference type="EMBL" id="NOU73746.1"/>
    </source>
</evidence>
<evidence type="ECO:0000256" key="2">
    <source>
        <dbReference type="ARBA" id="ARBA00023125"/>
    </source>
</evidence>
<dbReference type="InterPro" id="IPR020449">
    <property type="entry name" value="Tscrpt_reg_AraC-type_HTH"/>
</dbReference>
<proteinExistence type="predicted"/>
<comment type="caution">
    <text evidence="5">The sequence shown here is derived from an EMBL/GenBank/DDBJ whole genome shotgun (WGS) entry which is preliminary data.</text>
</comment>
<dbReference type="PROSITE" id="PS01124">
    <property type="entry name" value="HTH_ARAC_FAMILY_2"/>
    <property type="match status" value="1"/>
</dbReference>
<gene>
    <name evidence="5" type="ORF">GC098_20385</name>
</gene>
<evidence type="ECO:0000259" key="4">
    <source>
        <dbReference type="PROSITE" id="PS01124"/>
    </source>
</evidence>